<feature type="domain" description="RIN4 pathogenic type III effector avirulence factor Avr cleavage site" evidence="2">
    <location>
        <begin position="52"/>
        <end position="86"/>
    </location>
</feature>
<gene>
    <name evidence="3" type="ORF">IFM89_039775</name>
</gene>
<dbReference type="OrthoDB" id="1903947at2759"/>
<feature type="region of interest" description="Disordered" evidence="1">
    <location>
        <begin position="80"/>
        <end position="110"/>
    </location>
</feature>
<dbReference type="Pfam" id="PF05627">
    <property type="entry name" value="AvrRpt-cleavage"/>
    <property type="match status" value="1"/>
</dbReference>
<dbReference type="GO" id="GO:0005886">
    <property type="term" value="C:plasma membrane"/>
    <property type="evidence" value="ECO:0007669"/>
    <property type="project" value="TreeGrafter"/>
</dbReference>
<reference evidence="3 4" key="1">
    <citation type="submission" date="2020-10" db="EMBL/GenBank/DDBJ databases">
        <title>The Coptis chinensis genome and diversification of protoberbering-type alkaloids.</title>
        <authorList>
            <person name="Wang B."/>
            <person name="Shu S."/>
            <person name="Song C."/>
            <person name="Liu Y."/>
        </authorList>
    </citation>
    <scope>NUCLEOTIDE SEQUENCE [LARGE SCALE GENOMIC DNA]</scope>
    <source>
        <strain evidence="3">HL-2020</strain>
        <tissue evidence="3">Leaf</tissue>
    </source>
</reference>
<evidence type="ECO:0000313" key="4">
    <source>
        <dbReference type="Proteomes" id="UP000631114"/>
    </source>
</evidence>
<proteinExistence type="predicted"/>
<dbReference type="EMBL" id="JADFTS010000058">
    <property type="protein sequence ID" value="KAF9586996.1"/>
    <property type="molecule type" value="Genomic_DNA"/>
</dbReference>
<comment type="caution">
    <text evidence="3">The sequence shown here is derived from an EMBL/GenBank/DDBJ whole genome shotgun (WGS) entry which is preliminary data.</text>
</comment>
<accession>A0A835GSU0</accession>
<evidence type="ECO:0000313" key="3">
    <source>
        <dbReference type="EMBL" id="KAF9586996.1"/>
    </source>
</evidence>
<sequence length="171" mass="19198">MQSFVSIYVTFSCEKSLAVEIDSHNFDDQDDGKLVGYDFTDEDRVGEEGSQEKGRPLPKFGEWDVNDPASAEGFTVIFNKARNEKKTGGKPDSPEKDEIRTFRQPTDSAKPQSDLFSSFKCCGYEKLVLLYTTISRRVLKWRFSYITCLPGVFGRTGACSCDGLPESVWCA</sequence>
<dbReference type="InterPro" id="IPR008700">
    <property type="entry name" value="TypeIII_avirulence_cleave"/>
</dbReference>
<dbReference type="Proteomes" id="UP000631114">
    <property type="component" value="Unassembled WGS sequence"/>
</dbReference>
<evidence type="ECO:0000256" key="1">
    <source>
        <dbReference type="SAM" id="MobiDB-lite"/>
    </source>
</evidence>
<dbReference type="AlphaFoldDB" id="A0A835GSU0"/>
<keyword evidence="4" id="KW-1185">Reference proteome</keyword>
<dbReference type="InterPro" id="IPR040387">
    <property type="entry name" value="RIN4/NOI4"/>
</dbReference>
<name>A0A835GSU0_9MAGN</name>
<evidence type="ECO:0000259" key="2">
    <source>
        <dbReference type="Pfam" id="PF05627"/>
    </source>
</evidence>
<organism evidence="3 4">
    <name type="scientific">Coptis chinensis</name>
    <dbReference type="NCBI Taxonomy" id="261450"/>
    <lineage>
        <taxon>Eukaryota</taxon>
        <taxon>Viridiplantae</taxon>
        <taxon>Streptophyta</taxon>
        <taxon>Embryophyta</taxon>
        <taxon>Tracheophyta</taxon>
        <taxon>Spermatophyta</taxon>
        <taxon>Magnoliopsida</taxon>
        <taxon>Ranunculales</taxon>
        <taxon>Ranunculaceae</taxon>
        <taxon>Coptidoideae</taxon>
        <taxon>Coptis</taxon>
    </lineage>
</organism>
<feature type="compositionally biased region" description="Basic and acidic residues" evidence="1">
    <location>
        <begin position="42"/>
        <end position="55"/>
    </location>
</feature>
<protein>
    <recommendedName>
        <fullName evidence="2">RIN4 pathogenic type III effector avirulence factor Avr cleavage site domain-containing protein</fullName>
    </recommendedName>
</protein>
<feature type="region of interest" description="Disordered" evidence="1">
    <location>
        <begin position="35"/>
        <end position="66"/>
    </location>
</feature>
<feature type="compositionally biased region" description="Basic and acidic residues" evidence="1">
    <location>
        <begin position="81"/>
        <end position="101"/>
    </location>
</feature>
<dbReference type="PANTHER" id="PTHR33159:SF35">
    <property type="entry name" value="RPM1-INTERACTING PROTEIN 4 (RIN4) FAMILY PROTEIN"/>
    <property type="match status" value="1"/>
</dbReference>
<dbReference type="PANTHER" id="PTHR33159">
    <property type="entry name" value="RPM1-INTERACTING PROTEIN 4 (RIN4) FAMILY PROTEIN"/>
    <property type="match status" value="1"/>
</dbReference>